<dbReference type="AlphaFoldDB" id="A0A3S5AMK2"/>
<comment type="caution">
    <text evidence="1">The sequence shown here is derived from an EMBL/GenBank/DDBJ whole genome shotgun (WGS) entry which is preliminary data.</text>
</comment>
<sequence>MASNLSGLQEAGLELSSLPAQQQHRLQFQRGFVTSNEVSAI</sequence>
<protein>
    <submittedName>
        <fullName evidence="1">Uncharacterized protein</fullName>
    </submittedName>
</protein>
<dbReference type="Proteomes" id="UP000784294">
    <property type="component" value="Unassembled WGS sequence"/>
</dbReference>
<proteinExistence type="predicted"/>
<gene>
    <name evidence="1" type="ORF">PXEA_LOCUS17322</name>
</gene>
<evidence type="ECO:0000313" key="2">
    <source>
        <dbReference type="Proteomes" id="UP000784294"/>
    </source>
</evidence>
<accession>A0A3S5AMK2</accession>
<name>A0A3S5AMK2_9PLAT</name>
<keyword evidence="2" id="KW-1185">Reference proteome</keyword>
<reference evidence="1" key="1">
    <citation type="submission" date="2018-11" db="EMBL/GenBank/DDBJ databases">
        <authorList>
            <consortium name="Pathogen Informatics"/>
        </authorList>
    </citation>
    <scope>NUCLEOTIDE SEQUENCE</scope>
</reference>
<dbReference type="EMBL" id="CAAALY010064554">
    <property type="protein sequence ID" value="VEL23882.1"/>
    <property type="molecule type" value="Genomic_DNA"/>
</dbReference>
<evidence type="ECO:0000313" key="1">
    <source>
        <dbReference type="EMBL" id="VEL23882.1"/>
    </source>
</evidence>
<organism evidence="1 2">
    <name type="scientific">Protopolystoma xenopodis</name>
    <dbReference type="NCBI Taxonomy" id="117903"/>
    <lineage>
        <taxon>Eukaryota</taxon>
        <taxon>Metazoa</taxon>
        <taxon>Spiralia</taxon>
        <taxon>Lophotrochozoa</taxon>
        <taxon>Platyhelminthes</taxon>
        <taxon>Monogenea</taxon>
        <taxon>Polyopisthocotylea</taxon>
        <taxon>Polystomatidea</taxon>
        <taxon>Polystomatidae</taxon>
        <taxon>Protopolystoma</taxon>
    </lineage>
</organism>